<keyword evidence="2" id="KW-1003">Cell membrane</keyword>
<feature type="transmembrane region" description="Helical" evidence="6">
    <location>
        <begin position="6"/>
        <end position="25"/>
    </location>
</feature>
<keyword evidence="4 6" id="KW-1133">Transmembrane helix</keyword>
<dbReference type="GO" id="GO:0005886">
    <property type="term" value="C:plasma membrane"/>
    <property type="evidence" value="ECO:0007669"/>
    <property type="project" value="UniProtKB-SubCell"/>
</dbReference>
<protein>
    <submittedName>
        <fullName evidence="7">Na/Pi-cotransporter</fullName>
    </submittedName>
</protein>
<feature type="transmembrane region" description="Helical" evidence="6">
    <location>
        <begin position="172"/>
        <end position="196"/>
    </location>
</feature>
<feature type="transmembrane region" description="Helical" evidence="6">
    <location>
        <begin position="208"/>
        <end position="227"/>
    </location>
</feature>
<dbReference type="Proteomes" id="UP000243887">
    <property type="component" value="Unassembled WGS sequence"/>
</dbReference>
<evidence type="ECO:0000256" key="1">
    <source>
        <dbReference type="ARBA" id="ARBA00004651"/>
    </source>
</evidence>
<comment type="subcellular location">
    <subcellularLocation>
        <location evidence="1">Cell membrane</location>
        <topology evidence="1">Multi-pass membrane protein</topology>
    </subcellularLocation>
</comment>
<dbReference type="EMBL" id="FORU01000011">
    <property type="protein sequence ID" value="SFJ61155.1"/>
    <property type="molecule type" value="Genomic_DNA"/>
</dbReference>
<keyword evidence="3 6" id="KW-0812">Transmembrane</keyword>
<reference evidence="8" key="1">
    <citation type="submission" date="2016-10" db="EMBL/GenBank/DDBJ databases">
        <authorList>
            <person name="Varghese N."/>
            <person name="Submissions S."/>
        </authorList>
    </citation>
    <scope>NUCLEOTIDE SEQUENCE [LARGE SCALE GENOMIC DNA]</scope>
    <source>
        <strain evidence="8">DSM 26542</strain>
    </source>
</reference>
<evidence type="ECO:0000256" key="6">
    <source>
        <dbReference type="SAM" id="Phobius"/>
    </source>
</evidence>
<dbReference type="Pfam" id="PF02690">
    <property type="entry name" value="Na_Pi_cotrans"/>
    <property type="match status" value="2"/>
</dbReference>
<evidence type="ECO:0000256" key="5">
    <source>
        <dbReference type="ARBA" id="ARBA00023136"/>
    </source>
</evidence>
<dbReference type="NCBIfam" id="NF037997">
    <property type="entry name" value="Na_Pi_symport"/>
    <property type="match status" value="1"/>
</dbReference>
<dbReference type="STRING" id="1150112.SAMN04487893_11148"/>
<evidence type="ECO:0000313" key="8">
    <source>
        <dbReference type="Proteomes" id="UP000243887"/>
    </source>
</evidence>
<dbReference type="PANTHER" id="PTHR10010">
    <property type="entry name" value="SOLUTE CARRIER FAMILY 34 SODIUM PHOSPHATE , MEMBER 2-RELATED"/>
    <property type="match status" value="1"/>
</dbReference>
<keyword evidence="5 6" id="KW-0472">Membrane</keyword>
<evidence type="ECO:0000256" key="3">
    <source>
        <dbReference type="ARBA" id="ARBA00022692"/>
    </source>
</evidence>
<evidence type="ECO:0000256" key="4">
    <source>
        <dbReference type="ARBA" id="ARBA00022989"/>
    </source>
</evidence>
<evidence type="ECO:0000256" key="2">
    <source>
        <dbReference type="ARBA" id="ARBA00022475"/>
    </source>
</evidence>
<dbReference type="GO" id="GO:0044341">
    <property type="term" value="P:sodium-dependent phosphate transport"/>
    <property type="evidence" value="ECO:0007669"/>
    <property type="project" value="InterPro"/>
</dbReference>
<sequence length="321" mass="34930">MENFNTIILIISAIALFIYGLQSFSKEIENFGTEKLQKWIQKITRIPLGGFLLGGGITAIIQSSTLVSSLTVSLIDTGIISFRESLLILLGTNVGTTSTAWIVTFQSQMLGPIFIVLGTVISMIPRKIATAGKSIFYFGFIFFSLSMISNVMEPLKSDPLLIEILSKASNPILGILYGIVITIIIQSSSVVVGLVIVLISQGVISLEAAIPIVVGANIGTTSTALIVSLKMSPLSRLTAFASSSFNVIGVVALLPFFPLLEKTVEKITSTPEMQVALAFTIANTFTSVFFLIFLNPTIRLLQKHRWYKEYLEIKEHSEVIS</sequence>
<dbReference type="InterPro" id="IPR003841">
    <property type="entry name" value="Na/Pi_transpt"/>
</dbReference>
<feature type="transmembrane region" description="Helical" evidence="6">
    <location>
        <begin position="110"/>
        <end position="129"/>
    </location>
</feature>
<feature type="transmembrane region" description="Helical" evidence="6">
    <location>
        <begin position="46"/>
        <end position="65"/>
    </location>
</feature>
<evidence type="ECO:0000313" key="7">
    <source>
        <dbReference type="EMBL" id="SFJ61155.1"/>
    </source>
</evidence>
<dbReference type="OrthoDB" id="9763003at2"/>
<dbReference type="RefSeq" id="WP_090679736.1">
    <property type="nucleotide sequence ID" value="NZ_FORU01000011.1"/>
</dbReference>
<feature type="transmembrane region" description="Helical" evidence="6">
    <location>
        <begin position="239"/>
        <end position="257"/>
    </location>
</feature>
<gene>
    <name evidence="7" type="ORF">SAMN04487893_11148</name>
</gene>
<feature type="transmembrane region" description="Helical" evidence="6">
    <location>
        <begin position="135"/>
        <end position="152"/>
    </location>
</feature>
<dbReference type="GO" id="GO:0005436">
    <property type="term" value="F:sodium:phosphate symporter activity"/>
    <property type="evidence" value="ECO:0007669"/>
    <property type="project" value="InterPro"/>
</dbReference>
<organism evidence="7 8">
    <name type="scientific">Myroides guanonis</name>
    <dbReference type="NCBI Taxonomy" id="1150112"/>
    <lineage>
        <taxon>Bacteria</taxon>
        <taxon>Pseudomonadati</taxon>
        <taxon>Bacteroidota</taxon>
        <taxon>Flavobacteriia</taxon>
        <taxon>Flavobacteriales</taxon>
        <taxon>Flavobacteriaceae</taxon>
        <taxon>Myroides</taxon>
    </lineage>
</organism>
<dbReference type="PANTHER" id="PTHR10010:SF46">
    <property type="entry name" value="SODIUM-DEPENDENT PHOSPHATE TRANSPORT PROTEIN 2B"/>
    <property type="match status" value="1"/>
</dbReference>
<name>A0A1I3SQZ9_9FLAO</name>
<keyword evidence="8" id="KW-1185">Reference proteome</keyword>
<accession>A0A1I3SQZ9</accession>
<proteinExistence type="predicted"/>
<feature type="transmembrane region" description="Helical" evidence="6">
    <location>
        <begin position="277"/>
        <end position="298"/>
    </location>
</feature>
<dbReference type="AlphaFoldDB" id="A0A1I3SQZ9"/>